<keyword evidence="2" id="KW-0808">Transferase</keyword>
<dbReference type="InterPro" id="IPR029035">
    <property type="entry name" value="DHS-like_NAD/FAD-binding_dom"/>
</dbReference>
<feature type="compositionally biased region" description="Pro residues" evidence="5">
    <location>
        <begin position="17"/>
        <end position="31"/>
    </location>
</feature>
<feature type="region of interest" description="Disordered" evidence="5">
    <location>
        <begin position="1"/>
        <end position="84"/>
    </location>
</feature>
<comment type="caution">
    <text evidence="7">The sequence shown here is derived from an EMBL/GenBank/DDBJ whole genome shotgun (WGS) entry which is preliminary data.</text>
</comment>
<feature type="compositionally biased region" description="Basic and acidic residues" evidence="5">
    <location>
        <begin position="44"/>
        <end position="76"/>
    </location>
</feature>
<evidence type="ECO:0000256" key="2">
    <source>
        <dbReference type="ARBA" id="ARBA00022679"/>
    </source>
</evidence>
<dbReference type="Pfam" id="PF02146">
    <property type="entry name" value="SIR2"/>
    <property type="match status" value="1"/>
</dbReference>
<keyword evidence="8" id="KW-1185">Reference proteome</keyword>
<evidence type="ECO:0000313" key="7">
    <source>
        <dbReference type="EMBL" id="KAK7534612.1"/>
    </source>
</evidence>
<organism evidence="7 8">
    <name type="scientific">Phyllosticta citricarpa</name>
    <dbReference type="NCBI Taxonomy" id="55181"/>
    <lineage>
        <taxon>Eukaryota</taxon>
        <taxon>Fungi</taxon>
        <taxon>Dikarya</taxon>
        <taxon>Ascomycota</taxon>
        <taxon>Pezizomycotina</taxon>
        <taxon>Dothideomycetes</taxon>
        <taxon>Dothideomycetes incertae sedis</taxon>
        <taxon>Botryosphaeriales</taxon>
        <taxon>Phyllostictaceae</taxon>
        <taxon>Phyllosticta</taxon>
    </lineage>
</organism>
<accession>A0ABR1LHA6</accession>
<feature type="active site" description="Proton acceptor" evidence="4">
    <location>
        <position position="229"/>
    </location>
</feature>
<name>A0ABR1LHA6_9PEZI</name>
<dbReference type="PANTHER" id="PTHR47651">
    <property type="entry name" value="NAD-DEPENDENT HISTONE DEACETYLASE HST4"/>
    <property type="match status" value="1"/>
</dbReference>
<feature type="binding site" evidence="4">
    <location>
        <position position="240"/>
    </location>
    <ligand>
        <name>Zn(2+)</name>
        <dbReference type="ChEBI" id="CHEBI:29105"/>
    </ligand>
</feature>
<keyword evidence="4" id="KW-0862">Zinc</keyword>
<dbReference type="PROSITE" id="PS50305">
    <property type="entry name" value="SIRTUIN"/>
    <property type="match status" value="1"/>
</dbReference>
<feature type="binding site" evidence="4">
    <location>
        <position position="259"/>
    </location>
    <ligand>
        <name>Zn(2+)</name>
        <dbReference type="ChEBI" id="CHEBI:29105"/>
    </ligand>
</feature>
<dbReference type="InterPro" id="IPR003000">
    <property type="entry name" value="Sirtuin"/>
</dbReference>
<feature type="region of interest" description="Disordered" evidence="5">
    <location>
        <begin position="420"/>
        <end position="439"/>
    </location>
</feature>
<evidence type="ECO:0000256" key="3">
    <source>
        <dbReference type="ARBA" id="ARBA00023027"/>
    </source>
</evidence>
<gene>
    <name evidence="7" type="ORF">IWX46DRAFT_302973</name>
</gene>
<reference evidence="7 8" key="1">
    <citation type="submission" date="2024-04" db="EMBL/GenBank/DDBJ databases">
        <title>Phyllosticta paracitricarpa is synonymous to the EU quarantine fungus P. citricarpa based on phylogenomic analyses.</title>
        <authorList>
            <consortium name="Lawrence Berkeley National Laboratory"/>
            <person name="Van Ingen-Buijs V.A."/>
            <person name="Van Westerhoven A.C."/>
            <person name="Haridas S."/>
            <person name="Skiadas P."/>
            <person name="Martin F."/>
            <person name="Groenewald J.Z."/>
            <person name="Crous P.W."/>
            <person name="Seidl M.F."/>
        </authorList>
    </citation>
    <scope>NUCLEOTIDE SEQUENCE [LARGE SCALE GENOMIC DNA]</scope>
    <source>
        <strain evidence="7 8">CBS 122670</strain>
    </source>
</reference>
<sequence>MSSDDDSSQCSFLSRSPTPPSELYPSPPPSQHPSTKGSPLPDNMEQRARQPNDDGPPRKKRRVAEPKPRVTRHLDLSGDDIDETQPGEREALDLLLKVLHKKRKIVMIVGAGISVSAGIPDFRSSTGLFNSLRQEHNLKTSGKDLFDASVYRDPATTATFHQMVRSLSEKSKEARSTDFHHLIATLADEGRLLRLYSQNVDGLETALEPLATETPLPQKAPWPKTVLLHGGLEKMFCVKCKEVKDFDAALFDGPTPPECASCVVTDNVRTNVAGKRSHGIGRLRPRMVLYNENGPDEDAIGRVTTADLRARPDAVVVVGTTLKVPGVRRIAREMINTVRDRKDGISIWINNEPEPKGVDLNNCWDLIVRGPCDAVAKQAAMRKWDQPIDAREVTEEEYREIAKRPSPTVQVLISPRKKHVDKAKGIMTPSASPKLEGKSWGNLVQTTIKPEDSNAGAKQPKGRKKNPAKGTTKKTQQKKKSVPKKKVAEADKKEGGKIMLKLGFRSTKASAQAPAKTLEKEQACGADSKQPAMVMAPVSPQSAKNNTAPPHSEPLVKELATTPKSSPRSDKTISPTGYVPNDMRKILD</sequence>
<feature type="compositionally biased region" description="Basic residues" evidence="5">
    <location>
        <begin position="460"/>
        <end position="485"/>
    </location>
</feature>
<feature type="binding site" evidence="4">
    <location>
        <position position="262"/>
    </location>
    <ligand>
        <name>Zn(2+)</name>
        <dbReference type="ChEBI" id="CHEBI:29105"/>
    </ligand>
</feature>
<feature type="binding site" evidence="4">
    <location>
        <position position="237"/>
    </location>
    <ligand>
        <name>Zn(2+)</name>
        <dbReference type="ChEBI" id="CHEBI:29105"/>
    </ligand>
</feature>
<dbReference type="Proteomes" id="UP001365128">
    <property type="component" value="Unassembled WGS sequence"/>
</dbReference>
<dbReference type="Gene3D" id="3.40.50.1220">
    <property type="entry name" value="TPP-binding domain"/>
    <property type="match status" value="1"/>
</dbReference>
<dbReference type="Gene3D" id="3.30.1600.10">
    <property type="entry name" value="SIR2/SIRT2 'Small Domain"/>
    <property type="match status" value="1"/>
</dbReference>
<evidence type="ECO:0000259" key="6">
    <source>
        <dbReference type="PROSITE" id="PS50305"/>
    </source>
</evidence>
<dbReference type="InterPro" id="IPR026591">
    <property type="entry name" value="Sirtuin_cat_small_dom_sf"/>
</dbReference>
<feature type="domain" description="Deacetylase sirtuin-type" evidence="6">
    <location>
        <begin position="85"/>
        <end position="400"/>
    </location>
</feature>
<protein>
    <submittedName>
        <fullName evidence="7">DHS-like NAD/FAD-binding domain-containing protein</fullName>
    </submittedName>
</protein>
<proteinExistence type="inferred from homology"/>
<dbReference type="PANTHER" id="PTHR47651:SF17">
    <property type="entry name" value="DEACETYLASE SIRTUIN-TYPE DOMAIN-CONTAINING PROTEIN"/>
    <property type="match status" value="1"/>
</dbReference>
<evidence type="ECO:0000313" key="8">
    <source>
        <dbReference type="Proteomes" id="UP001365128"/>
    </source>
</evidence>
<keyword evidence="3" id="KW-0520">NAD</keyword>
<dbReference type="InterPro" id="IPR026590">
    <property type="entry name" value="Ssirtuin_cat_dom"/>
</dbReference>
<dbReference type="SUPFAM" id="SSF52467">
    <property type="entry name" value="DHS-like NAD/FAD-binding domain"/>
    <property type="match status" value="1"/>
</dbReference>
<dbReference type="EMBL" id="JBBPDW010000041">
    <property type="protein sequence ID" value="KAK7534612.1"/>
    <property type="molecule type" value="Genomic_DNA"/>
</dbReference>
<feature type="region of interest" description="Disordered" evidence="5">
    <location>
        <begin position="449"/>
        <end position="588"/>
    </location>
</feature>
<keyword evidence="4" id="KW-0479">Metal-binding</keyword>
<feature type="compositionally biased region" description="Basic and acidic residues" evidence="5">
    <location>
        <begin position="486"/>
        <end position="496"/>
    </location>
</feature>
<evidence type="ECO:0000256" key="5">
    <source>
        <dbReference type="SAM" id="MobiDB-lite"/>
    </source>
</evidence>
<comment type="similarity">
    <text evidence="1">Belongs to the sirtuin family. Class I subfamily.</text>
</comment>
<evidence type="ECO:0000256" key="1">
    <source>
        <dbReference type="ARBA" id="ARBA00006924"/>
    </source>
</evidence>
<feature type="compositionally biased region" description="Polar residues" evidence="5">
    <location>
        <begin position="539"/>
        <end position="549"/>
    </location>
</feature>
<evidence type="ECO:0000256" key="4">
    <source>
        <dbReference type="PROSITE-ProRule" id="PRU00236"/>
    </source>
</evidence>